<keyword evidence="8 13" id="KW-0238">DNA-binding</keyword>
<dbReference type="GO" id="GO:0005737">
    <property type="term" value="C:cytoplasm"/>
    <property type="evidence" value="ECO:0007669"/>
    <property type="project" value="UniProtKB-SubCell"/>
</dbReference>
<evidence type="ECO:0000256" key="5">
    <source>
        <dbReference type="ARBA" id="ARBA00022553"/>
    </source>
</evidence>
<dbReference type="Gene3D" id="3.30.505.10">
    <property type="entry name" value="SH2 domain"/>
    <property type="match status" value="1"/>
</dbReference>
<keyword evidence="4 13" id="KW-0963">Cytoplasm</keyword>
<evidence type="ECO:0000256" key="1">
    <source>
        <dbReference type="ARBA" id="ARBA00004123"/>
    </source>
</evidence>
<dbReference type="GO" id="GO:0003677">
    <property type="term" value="F:DNA binding"/>
    <property type="evidence" value="ECO:0007669"/>
    <property type="project" value="UniProtKB-KW"/>
</dbReference>
<dbReference type="GO" id="GO:0019221">
    <property type="term" value="P:cytokine-mediated signaling pathway"/>
    <property type="evidence" value="ECO:0007669"/>
    <property type="project" value="UniProtKB-ARBA"/>
</dbReference>
<sequence length="834" mass="95638">MTQWERLQQLDTVYSQRAFDLYNRDEFPMEVRHYLAHWIEGQDWERASRDSSQAAFLFQVLLENLDNQFSRFAQERDSFLLQRNFRRYKQNFQKYQEEPYTLANIIHWFLVKEREILNDAELAQQVSTLKFSQRQWSWRTLRPNIRCLEEQQDEFDFKYQTHLMDCCTEEEKKMQAEGLQKMLNALDKCRKNFLSDISTMLDAADVLRSVLIDEELVDWKWRQQKSCIGAPDDTSLEHLEKWFTQIIECMFQLQKFLQKLDELVGKMTYENDPIPVRKPPLKSRVDTLLTNLIKSSFVVETQPSMPQGRGSLVLRTNVQFSVKVRLLYKVSELNHVMKVTVSVNNAASQLKGFRKFNVLGTLSKALNMAESMNGGMVADFRHLTLKDQKVGGGGKGINDLSLSVTEELHRIIFQTQFDYQGLSVPLETFSLPVVVISNSSQQQSAWASVLWFNMLCSDPENVKFFETSPAATWPQFGEMLSWQFLSCGKRGLDNDQLETLAIKLFGKQQSYDNCKISWTKFSKENLPDTNFSLWVWLDGILTLVKLYLSDLWSDGSIMGFVSKGKERLLLKKKQNGTFLLRFSESIKDGGITFSWVQYANDGTPSVQTVKPFTSTDLKQIALPDILCNFRMMIAENIPVNPLCYLYPNTPKDQAFGKYYSEKTGEENPYLKYLKTKLVFVSKENGCSGVREGPESDLSTQDRDPPSLSDAGDDGLLLQAFEKSPMLSSSTIDDDMLNSILDSDSECTVPEAFPPIAPHTSPSCLQHNFSESPLDIFSDALSPDIDVNVTLHEFLNSPNILNGINFRMLQEESDDFALDSGLIQDLGYPNIPLTP</sequence>
<dbReference type="InterPro" id="IPR015988">
    <property type="entry name" value="STAT_TF_CC"/>
</dbReference>
<dbReference type="Gene3D" id="1.10.238.10">
    <property type="entry name" value="EF-hand"/>
    <property type="match status" value="1"/>
</dbReference>
<organism evidence="16 17">
    <name type="scientific">Cyprinus carpio</name>
    <name type="common">Common carp</name>
    <dbReference type="NCBI Taxonomy" id="7962"/>
    <lineage>
        <taxon>Eukaryota</taxon>
        <taxon>Metazoa</taxon>
        <taxon>Chordata</taxon>
        <taxon>Craniata</taxon>
        <taxon>Vertebrata</taxon>
        <taxon>Euteleostomi</taxon>
        <taxon>Actinopterygii</taxon>
        <taxon>Neopterygii</taxon>
        <taxon>Teleostei</taxon>
        <taxon>Ostariophysi</taxon>
        <taxon>Cypriniformes</taxon>
        <taxon>Cyprinidae</taxon>
        <taxon>Cyprininae</taxon>
        <taxon>Cyprinus</taxon>
    </lineage>
</organism>
<keyword evidence="9 13" id="KW-0010">Activator</keyword>
<dbReference type="GO" id="GO:0006955">
    <property type="term" value="P:immune response"/>
    <property type="evidence" value="ECO:0007669"/>
    <property type="project" value="UniProtKB-ARBA"/>
</dbReference>
<evidence type="ECO:0000256" key="13">
    <source>
        <dbReference type="RuleBase" id="RU046415"/>
    </source>
</evidence>
<dbReference type="PANTHER" id="PTHR11801">
    <property type="entry name" value="SIGNAL TRANSDUCER AND ACTIVATOR OF TRANSCRIPTION"/>
    <property type="match status" value="1"/>
</dbReference>
<dbReference type="AlphaFoldDB" id="A0A8C2L1J2"/>
<dbReference type="SUPFAM" id="SSF47655">
    <property type="entry name" value="STAT"/>
    <property type="match status" value="1"/>
</dbReference>
<dbReference type="InterPro" id="IPR013800">
    <property type="entry name" value="STAT_TF_alpha"/>
</dbReference>
<dbReference type="InterPro" id="IPR000980">
    <property type="entry name" value="SH2"/>
</dbReference>
<evidence type="ECO:0000256" key="6">
    <source>
        <dbReference type="ARBA" id="ARBA00022999"/>
    </source>
</evidence>
<feature type="domain" description="SH2" evidence="15">
    <location>
        <begin position="552"/>
        <end position="594"/>
    </location>
</feature>
<dbReference type="Gene3D" id="2.60.40.630">
    <property type="entry name" value="STAT transcription factor, DNA-binding domain"/>
    <property type="match status" value="1"/>
</dbReference>
<dbReference type="InterPro" id="IPR013801">
    <property type="entry name" value="STAT_TF_DNA-bd"/>
</dbReference>
<dbReference type="GO" id="GO:0003700">
    <property type="term" value="F:DNA-binding transcription factor activity"/>
    <property type="evidence" value="ECO:0007669"/>
    <property type="project" value="InterPro"/>
</dbReference>
<dbReference type="FunFam" id="3.30.505.10:FF:000003">
    <property type="entry name" value="Signal transducer and activator of transcription"/>
    <property type="match status" value="1"/>
</dbReference>
<proteinExistence type="inferred from homology"/>
<keyword evidence="5 13" id="KW-0597">Phosphoprotein</keyword>
<dbReference type="Gene3D" id="1.10.532.10">
    <property type="entry name" value="STAT transcription factor, N-terminal domain"/>
    <property type="match status" value="1"/>
</dbReference>
<dbReference type="GO" id="GO:0009653">
    <property type="term" value="P:anatomical structure morphogenesis"/>
    <property type="evidence" value="ECO:0007669"/>
    <property type="project" value="UniProtKB-ARBA"/>
</dbReference>
<evidence type="ECO:0000256" key="10">
    <source>
        <dbReference type="ARBA" id="ARBA00023163"/>
    </source>
</evidence>
<evidence type="ECO:0000256" key="8">
    <source>
        <dbReference type="ARBA" id="ARBA00023125"/>
    </source>
</evidence>
<dbReference type="FunFam" id="1.20.1050.20:FF:000001">
    <property type="entry name" value="Signal transducer and activator of transcription"/>
    <property type="match status" value="1"/>
</dbReference>
<keyword evidence="11 13" id="KW-0539">Nucleus</keyword>
<dbReference type="FunFam" id="1.10.238.10:FF:000012">
    <property type="entry name" value="Signal transducer and activator of transcription"/>
    <property type="match status" value="1"/>
</dbReference>
<dbReference type="InterPro" id="IPR036535">
    <property type="entry name" value="STAT_N_sf"/>
</dbReference>
<dbReference type="InterPro" id="IPR008967">
    <property type="entry name" value="p53-like_TF_DNA-bd_sf"/>
</dbReference>
<evidence type="ECO:0000256" key="7">
    <source>
        <dbReference type="ARBA" id="ARBA00023015"/>
    </source>
</evidence>
<evidence type="ECO:0000313" key="17">
    <source>
        <dbReference type="Proteomes" id="UP000694701"/>
    </source>
</evidence>
<evidence type="ECO:0000256" key="2">
    <source>
        <dbReference type="ARBA" id="ARBA00004496"/>
    </source>
</evidence>
<dbReference type="InterPro" id="IPR048988">
    <property type="entry name" value="STAT_linker"/>
</dbReference>
<dbReference type="PROSITE" id="PS50001">
    <property type="entry name" value="SH2"/>
    <property type="match status" value="1"/>
</dbReference>
<accession>A0A8C2L1J2</accession>
<protein>
    <recommendedName>
        <fullName evidence="13">Signal transducer and activator of transcription</fullName>
    </recommendedName>
</protein>
<dbReference type="SUPFAM" id="SSF48092">
    <property type="entry name" value="Transcription factor STAT-4 N-domain"/>
    <property type="match status" value="1"/>
</dbReference>
<evidence type="ECO:0000256" key="4">
    <source>
        <dbReference type="ARBA" id="ARBA00022490"/>
    </source>
</evidence>
<evidence type="ECO:0000256" key="11">
    <source>
        <dbReference type="ARBA" id="ARBA00023242"/>
    </source>
</evidence>
<dbReference type="InterPro" id="IPR013799">
    <property type="entry name" value="STAT_TF_prot_interaction"/>
</dbReference>
<name>A0A8C2L1J2_CYPCA</name>
<dbReference type="SMART" id="SM00964">
    <property type="entry name" value="STAT_int"/>
    <property type="match status" value="1"/>
</dbReference>
<evidence type="ECO:0000256" key="12">
    <source>
        <dbReference type="PROSITE-ProRule" id="PRU00191"/>
    </source>
</evidence>
<dbReference type="Pfam" id="PF00017">
    <property type="entry name" value="SH2"/>
    <property type="match status" value="1"/>
</dbReference>
<comment type="similarity">
    <text evidence="3 13">Belongs to the transcription factor STAT family.</text>
</comment>
<dbReference type="Pfam" id="PF21354">
    <property type="entry name" value="STAT_linker"/>
    <property type="match status" value="1"/>
</dbReference>
<evidence type="ECO:0000259" key="15">
    <source>
        <dbReference type="PROSITE" id="PS50001"/>
    </source>
</evidence>
<dbReference type="GO" id="GO:0005634">
    <property type="term" value="C:nucleus"/>
    <property type="evidence" value="ECO:0007669"/>
    <property type="project" value="UniProtKB-SubCell"/>
</dbReference>
<dbReference type="SUPFAM" id="SSF49417">
    <property type="entry name" value="p53-like transcription factors"/>
    <property type="match status" value="1"/>
</dbReference>
<dbReference type="Ensembl" id="ENSCCRT00020129119.1">
    <property type="protein sequence ID" value="ENSCCRP00020118470.1"/>
    <property type="gene ID" value="ENSCCRG00020053153.1"/>
</dbReference>
<evidence type="ECO:0000256" key="14">
    <source>
        <dbReference type="SAM" id="MobiDB-lite"/>
    </source>
</evidence>
<keyword evidence="10 13" id="KW-0804">Transcription</keyword>
<dbReference type="InterPro" id="IPR036860">
    <property type="entry name" value="SH2_dom_sf"/>
</dbReference>
<keyword evidence="7 13" id="KW-0805">Transcription regulation</keyword>
<dbReference type="Gene3D" id="1.20.1050.20">
    <property type="entry name" value="STAT transcription factor, all-alpha domain"/>
    <property type="match status" value="1"/>
</dbReference>
<dbReference type="Pfam" id="PF01017">
    <property type="entry name" value="STAT_alpha"/>
    <property type="match status" value="1"/>
</dbReference>
<dbReference type="Pfam" id="PF02864">
    <property type="entry name" value="STAT_bind"/>
    <property type="match status" value="1"/>
</dbReference>
<dbReference type="InterPro" id="IPR001217">
    <property type="entry name" value="STAT"/>
</dbReference>
<evidence type="ECO:0000256" key="3">
    <source>
        <dbReference type="ARBA" id="ARBA00005586"/>
    </source>
</evidence>
<evidence type="ECO:0000256" key="9">
    <source>
        <dbReference type="ARBA" id="ARBA00023159"/>
    </source>
</evidence>
<feature type="region of interest" description="Disordered" evidence="14">
    <location>
        <begin position="687"/>
        <end position="711"/>
    </location>
</feature>
<keyword evidence="6 12" id="KW-0727">SH2 domain</keyword>
<reference evidence="16" key="1">
    <citation type="submission" date="2025-08" db="UniProtKB">
        <authorList>
            <consortium name="Ensembl"/>
        </authorList>
    </citation>
    <scope>IDENTIFICATION</scope>
</reference>
<dbReference type="SUPFAM" id="SSF55550">
    <property type="entry name" value="SH2 domain"/>
    <property type="match status" value="1"/>
</dbReference>
<dbReference type="CDD" id="cd16846">
    <property type="entry name" value="STAT2_DBD"/>
    <property type="match status" value="1"/>
</dbReference>
<dbReference type="GO" id="GO:0060429">
    <property type="term" value="P:epithelium development"/>
    <property type="evidence" value="ECO:0007669"/>
    <property type="project" value="UniProtKB-ARBA"/>
</dbReference>
<dbReference type="Pfam" id="PF02865">
    <property type="entry name" value="STAT_int"/>
    <property type="match status" value="1"/>
</dbReference>
<dbReference type="Proteomes" id="UP000694701">
    <property type="component" value="Unplaced"/>
</dbReference>
<dbReference type="FunFam" id="2.60.40.630:FF:000001">
    <property type="entry name" value="Signal transducer and activator of transcription"/>
    <property type="match status" value="1"/>
</dbReference>
<dbReference type="InterPro" id="IPR012345">
    <property type="entry name" value="STAT_TF_DNA-bd_N"/>
</dbReference>
<evidence type="ECO:0000313" key="16">
    <source>
        <dbReference type="Ensembl" id="ENSCCRP00020118470.1"/>
    </source>
</evidence>
<comment type="subcellular location">
    <subcellularLocation>
        <location evidence="2 13">Cytoplasm</location>
    </subcellularLocation>
    <subcellularLocation>
        <location evidence="1 13">Nucleus</location>
    </subcellularLocation>
</comment>